<keyword evidence="1" id="KW-0175">Coiled coil</keyword>
<proteinExistence type="predicted"/>
<feature type="compositionally biased region" description="Polar residues" evidence="2">
    <location>
        <begin position="1856"/>
        <end position="1865"/>
    </location>
</feature>
<feature type="region of interest" description="Disordered" evidence="2">
    <location>
        <begin position="1197"/>
        <end position="1262"/>
    </location>
</feature>
<protein>
    <submittedName>
        <fullName evidence="4">Microtubule-associated protein futsch-like protein</fullName>
    </submittedName>
</protein>
<feature type="region of interest" description="Disordered" evidence="2">
    <location>
        <begin position="400"/>
        <end position="423"/>
    </location>
</feature>
<feature type="region of interest" description="Disordered" evidence="2">
    <location>
        <begin position="257"/>
        <end position="292"/>
    </location>
</feature>
<evidence type="ECO:0000256" key="1">
    <source>
        <dbReference type="SAM" id="Coils"/>
    </source>
</evidence>
<reference evidence="4 5" key="1">
    <citation type="submission" date="2015-04" db="EMBL/GenBank/DDBJ databases">
        <title>Lasius niger genome sequencing.</title>
        <authorList>
            <person name="Konorov E.A."/>
            <person name="Nikitin M.A."/>
            <person name="Kirill M.V."/>
            <person name="Chang P."/>
        </authorList>
    </citation>
    <scope>NUCLEOTIDE SEQUENCE [LARGE SCALE GENOMIC DNA]</scope>
    <source>
        <tissue evidence="4">Whole</tissue>
    </source>
</reference>
<evidence type="ECO:0000256" key="3">
    <source>
        <dbReference type="SAM" id="SignalP"/>
    </source>
</evidence>
<feature type="region of interest" description="Disordered" evidence="2">
    <location>
        <begin position="599"/>
        <end position="667"/>
    </location>
</feature>
<feature type="compositionally biased region" description="Polar residues" evidence="2">
    <location>
        <begin position="463"/>
        <end position="481"/>
    </location>
</feature>
<feature type="compositionally biased region" description="Polar residues" evidence="2">
    <location>
        <begin position="599"/>
        <end position="648"/>
    </location>
</feature>
<feature type="non-terminal residue" evidence="4">
    <location>
        <position position="1"/>
    </location>
</feature>
<keyword evidence="5" id="KW-1185">Reference proteome</keyword>
<feature type="compositionally biased region" description="Basic and acidic residues" evidence="2">
    <location>
        <begin position="400"/>
        <end position="420"/>
    </location>
</feature>
<feature type="compositionally biased region" description="Basic and acidic residues" evidence="2">
    <location>
        <begin position="896"/>
        <end position="911"/>
    </location>
</feature>
<feature type="compositionally biased region" description="Basic residues" evidence="2">
    <location>
        <begin position="925"/>
        <end position="935"/>
    </location>
</feature>
<keyword evidence="3" id="KW-0732">Signal</keyword>
<feature type="compositionally biased region" description="Low complexity" evidence="2">
    <location>
        <begin position="838"/>
        <end position="852"/>
    </location>
</feature>
<organism evidence="4 5">
    <name type="scientific">Lasius niger</name>
    <name type="common">Black garden ant</name>
    <dbReference type="NCBI Taxonomy" id="67767"/>
    <lineage>
        <taxon>Eukaryota</taxon>
        <taxon>Metazoa</taxon>
        <taxon>Ecdysozoa</taxon>
        <taxon>Arthropoda</taxon>
        <taxon>Hexapoda</taxon>
        <taxon>Insecta</taxon>
        <taxon>Pterygota</taxon>
        <taxon>Neoptera</taxon>
        <taxon>Endopterygota</taxon>
        <taxon>Hymenoptera</taxon>
        <taxon>Apocrita</taxon>
        <taxon>Aculeata</taxon>
        <taxon>Formicoidea</taxon>
        <taxon>Formicidae</taxon>
        <taxon>Formicinae</taxon>
        <taxon>Lasius</taxon>
        <taxon>Lasius</taxon>
    </lineage>
</organism>
<feature type="compositionally biased region" description="Basic and acidic residues" evidence="2">
    <location>
        <begin position="1912"/>
        <end position="1934"/>
    </location>
</feature>
<feature type="region of interest" description="Disordered" evidence="2">
    <location>
        <begin position="1848"/>
        <end position="1934"/>
    </location>
</feature>
<feature type="compositionally biased region" description="Polar residues" evidence="2">
    <location>
        <begin position="698"/>
        <end position="708"/>
    </location>
</feature>
<feature type="region of interest" description="Disordered" evidence="2">
    <location>
        <begin position="1022"/>
        <end position="1042"/>
    </location>
</feature>
<feature type="signal peptide" evidence="3">
    <location>
        <begin position="1"/>
        <end position="26"/>
    </location>
</feature>
<feature type="compositionally biased region" description="Basic and acidic residues" evidence="2">
    <location>
        <begin position="1866"/>
        <end position="1892"/>
    </location>
</feature>
<feature type="region of interest" description="Disordered" evidence="2">
    <location>
        <begin position="828"/>
        <end position="1010"/>
    </location>
</feature>
<feature type="region of interest" description="Disordered" evidence="2">
    <location>
        <begin position="1653"/>
        <end position="1681"/>
    </location>
</feature>
<dbReference type="Proteomes" id="UP000036403">
    <property type="component" value="Unassembled WGS sequence"/>
</dbReference>
<feature type="region of interest" description="Disordered" evidence="2">
    <location>
        <begin position="683"/>
        <end position="746"/>
    </location>
</feature>
<feature type="chain" id="PRO_5005290392" evidence="3">
    <location>
        <begin position="27"/>
        <end position="2188"/>
    </location>
</feature>
<dbReference type="OrthoDB" id="6382824at2759"/>
<feature type="region of interest" description="Disordered" evidence="2">
    <location>
        <begin position="438"/>
        <end position="492"/>
    </location>
</feature>
<evidence type="ECO:0000313" key="5">
    <source>
        <dbReference type="Proteomes" id="UP000036403"/>
    </source>
</evidence>
<evidence type="ECO:0000313" key="4">
    <source>
        <dbReference type="EMBL" id="KMQ94901.1"/>
    </source>
</evidence>
<comment type="caution">
    <text evidence="4">The sequence shown here is derived from an EMBL/GenBank/DDBJ whole genome shotgun (WGS) entry which is preliminary data.</text>
</comment>
<feature type="compositionally biased region" description="Polar residues" evidence="2">
    <location>
        <begin position="1027"/>
        <end position="1042"/>
    </location>
</feature>
<dbReference type="EMBL" id="LBMM01002381">
    <property type="protein sequence ID" value="KMQ94901.1"/>
    <property type="molecule type" value="Genomic_DNA"/>
</dbReference>
<dbReference type="PaxDb" id="67767-A0A0J7KX49"/>
<feature type="compositionally biased region" description="Polar residues" evidence="2">
    <location>
        <begin position="720"/>
        <end position="734"/>
    </location>
</feature>
<feature type="compositionally biased region" description="Polar residues" evidence="2">
    <location>
        <begin position="274"/>
        <end position="292"/>
    </location>
</feature>
<feature type="region of interest" description="Disordered" evidence="2">
    <location>
        <begin position="197"/>
        <end position="239"/>
    </location>
</feature>
<accession>A0A0J7KX49</accession>
<feature type="coiled-coil region" evidence="1">
    <location>
        <begin position="79"/>
        <end position="109"/>
    </location>
</feature>
<dbReference type="STRING" id="67767.A0A0J7KX49"/>
<feature type="compositionally biased region" description="Polar residues" evidence="2">
    <location>
        <begin position="197"/>
        <end position="212"/>
    </location>
</feature>
<name>A0A0J7KX49_LASNI</name>
<sequence length="2188" mass="247869">IVRRCFAPAAVFIVLTLLGKFDGSAAERWSRQVSNSEWIPLANPRAVQLPQNNAGNGLVTSGTHLPNPIQSLALPPALQQQYQEQLIQLQKTQENIQKLLLLQQQLKAQQQLLQSQTFLPSAEDEKQALPPSSLGNLQTAPELAPEVLVPPHPSSEALPPVYSAQNFFSRRPGQVHQNLNDNQESNLPTQGQVVLQHGDNTQEGPHTYVTKQGSRRPDGKHLKGRPNPGLSQSPLIESDEEEEVQLVYVPAETLAQTGQLKRGRGRKQYPVRQQYHQQENQRNVEQTSLSPDQETYARQVLQQIQKEHEEKAQFLKEERVKEYTRLNEEQKALERKTRLQQEAFQREQELLRQKEAEKKRKELEKLEEMARQRELERIREAREKQRQEELDRRLAELRAKEEKRREEENREREERQKQLEQQRILEGTNLQQNAQALIREQPHRQHLADGTRPKKIRGRQRQRVNQYQEQPNYREVTTTPSPNQPPLSVYMGSSNSELESVKVTDVLKILKDAKTIAVLDNVGPSAPQVFVGPTNLDPPYGYAKFDLPYLSSIDHNRVERKVDKLPFFVAPLSFDPPSGYAKIPFPAPHIGSVVVNTLSETSSEPNAQVDEQNSSPTSLIEPNSYNNADQGGSIATTASYESSTAQNFSPESSSAKHESPSSGSRFRFRQYYDNKPTSVISTYYGEQSTTKTKPKQSYYEQESKSITQPPKFDTTDSYRQEISYSNTPSFQDGTASPHDPSTKKQDLTAHQLALINQELAQQQIETQKYNAAEQYHSQANLDESYDVNDVRAPVGPTQFNLPAELPPISPHLPGLVNSLLDKQEENLSVASTPPPTTTTPLTTTTARVSSTTYRPRGRGRVIPTRPKTTQTPSNKTERIRRPSYNRSKSRFSTTTEDYRETSYEPTKEKIPETTQKYNAIEYRRTTPRTQKHRNRDRGNSQSIQTHQAVSYENYPTQSDSQNNASPDAYSPTSGSAPNLHQKEISSSGVSDYTRENYSPTTPTQTENYPPLREIQHNIPLMSDDYSRSQNYPQNRPQDATYDQNGAFEQPRLEQAPVNGFNYQVVSENSPDQTNIPQRQKEYSRYQENSNYNLPVTEDSRIRPGEEHRYSPIYEVNVAQTQPDYNIGGQNSFRNINDGKIENGAIEVDPNSSPIFIPLQQSKQEDYELQIPSTEASIIEIATTSTTTPAPVIIRQRVRGRLGGGRPHQDSAIQTRPRGSQDEYVRFSVVNHDSGRGSSHRNRDGSRTKTRARPQNHGSQVQTEGNEYIKIHAAQQQRLIATTTPSTTTTTSTTARAVEEDVDYGFIRPPSFRPVQPVHPVDNRFQTPVTYRPTLSEIQHIISNDETAVESSPAHVLKNRPKYNQIPTRHPTTKIFTTTTETVPVATAMPDNTVYTVKPKTKPEEPKQTRIRGRIRRPGKKRTMTNTESGLEANNELPLDENYPRITPQQLSVTRQQPLYDDNFDVPQFNVPNQNRPTQFYEESGENYPPQEFILNFGNRPEQVSQREEYDQTQLASRIISSSKYSHSDRVSEHSSGDIYGAESQWSTKLSKTSFQPSFASNRVADETKKERGRIRDDQENENAPEIITAKPEMPSGVTVVVSSDYQKSPNDAGGTDAMMDSAVFGMKTNGQDHTEKLNATTAVTTTVLQDRTRSDKETSFEAQAWTRDKEDNSTEQADEDTKMKKIADPLIGRKTRRRRVRVRVRPVVKDDFVTAESQHFNSAMNNLIQDQYKYNSVRESKFTTVQPTTVIATTIAAETTRKSLLQDFLEDMLKNDEVSIPTRVTSITTEIPDWTILTPTTTPITTPYVASDGGEATTLKEDYTQTSAMLTSNTDEERVTMANKSLIGWKNDTEETTSSEQTARLSQEETKVREEAKLDEYWNKNSQEDKSEQNNLENVEIFNQKDNLPSNDPDKSGISKEIEDTKAELTDSSATKEEIRKLSAINKGKQHIMTLKRHEENIDENDAHPKNHRIKWSEVKYPLTLDQSQSTLKLQFTTPIPGVVTRNESDSSVKTLSDYVKAIFDSMKSAENQEEVEEVAKVVEAKHETPERADQIIGTTDSSRDIFTTQRIDVEENATNPEEAQDIAETTTKKYAMIFETTTLIPDTTTNTAVSSEEIVITEPSTTTSTTKTASIRQATGTVIRANQTMLGKVLRTSTTTKVSHMTEICYRGRCVMTRPKMDDVMER</sequence>
<evidence type="ECO:0000256" key="2">
    <source>
        <dbReference type="SAM" id="MobiDB-lite"/>
    </source>
</evidence>
<gene>
    <name evidence="4" type="ORF">RF55_4914</name>
</gene>
<feature type="compositionally biased region" description="Basic and acidic residues" evidence="2">
    <location>
        <begin position="440"/>
        <end position="452"/>
    </location>
</feature>
<feature type="compositionally biased region" description="Basic residues" evidence="2">
    <location>
        <begin position="453"/>
        <end position="462"/>
    </location>
</feature>
<feature type="compositionally biased region" description="Polar residues" evidence="2">
    <location>
        <begin position="939"/>
        <end position="1007"/>
    </location>
</feature>